<dbReference type="SUPFAM" id="SSF55961">
    <property type="entry name" value="Bet v1-like"/>
    <property type="match status" value="2"/>
</dbReference>
<evidence type="ECO:0000313" key="3">
    <source>
        <dbReference type="EMBL" id="KCV81553.1"/>
    </source>
</evidence>
<proteinExistence type="inferred from homology"/>
<dbReference type="Pfam" id="PF08327">
    <property type="entry name" value="AHSA1"/>
    <property type="match status" value="1"/>
</dbReference>
<feature type="domain" description="Activator of Hsp90 ATPase homologue 1/2-like C-terminal" evidence="2">
    <location>
        <begin position="14"/>
        <end position="131"/>
    </location>
</feature>
<dbReference type="InterPro" id="IPR023393">
    <property type="entry name" value="START-like_dom_sf"/>
</dbReference>
<dbReference type="OrthoDB" id="9803476at2"/>
<dbReference type="RefSeq" id="WP_081806508.1">
    <property type="nucleotide sequence ID" value="NZ_AQQY01000007.1"/>
</dbReference>
<name>A0A058ZIZ3_9RHOB</name>
<dbReference type="PATRIC" id="fig|1461693.3.peg.2350"/>
<gene>
    <name evidence="3" type="ORF">ATO10_11592</name>
</gene>
<evidence type="ECO:0000313" key="4">
    <source>
        <dbReference type="Proteomes" id="UP000024836"/>
    </source>
</evidence>
<keyword evidence="4" id="KW-1185">Reference proteome</keyword>
<dbReference type="STRING" id="1461693.ATO10_11592"/>
<evidence type="ECO:0000259" key="2">
    <source>
        <dbReference type="Pfam" id="PF08327"/>
    </source>
</evidence>
<comment type="caution">
    <text evidence="3">The sequence shown here is derived from an EMBL/GenBank/DDBJ whole genome shotgun (WGS) entry which is preliminary data.</text>
</comment>
<organism evidence="3 4">
    <name type="scientific">Actibacterium atlanticum</name>
    <dbReference type="NCBI Taxonomy" id="1461693"/>
    <lineage>
        <taxon>Bacteria</taxon>
        <taxon>Pseudomonadati</taxon>
        <taxon>Pseudomonadota</taxon>
        <taxon>Alphaproteobacteria</taxon>
        <taxon>Rhodobacterales</taxon>
        <taxon>Roseobacteraceae</taxon>
        <taxon>Actibacterium</taxon>
    </lineage>
</organism>
<dbReference type="CDD" id="cd07814">
    <property type="entry name" value="SRPBCC_CalC_Aha1-like"/>
    <property type="match status" value="1"/>
</dbReference>
<dbReference type="Gene3D" id="3.30.530.20">
    <property type="match status" value="2"/>
</dbReference>
<comment type="similarity">
    <text evidence="1">Belongs to the AHA1 family.</text>
</comment>
<sequence length="280" mass="31237">MTDTIIRKSIFLPADRATVWAFLTEPAKLEQWFHPADAPMQTGQPYTLRNSRDGDKMCWGEVLEMTPHSYMKWSFTVGPMDGALSTVEWHLEDAPGGTRLSLTHSGLPQSAEGFGLVLALDKGWHGFVGNLQILAQTGGDYMAMITVPTTPAQAQRAIFDEMDIWWTNRVERIDDGVTVRFNNSHASFAFEGGDANDGFRWLCTDANMIIEGIEDSSEWEGTRLIWHLRPDPSGARVMLTHQGLNADLACHDVCSRGWQHFFENSLKAHLSGQSPSPELS</sequence>
<reference evidence="3 4" key="1">
    <citation type="submission" date="2013-04" db="EMBL/GenBank/DDBJ databases">
        <title>Shimia sp. 22II-S11-Z10 Genome Sequencing.</title>
        <authorList>
            <person name="Lai Q."/>
            <person name="Li G."/>
            <person name="Shao Z."/>
        </authorList>
    </citation>
    <scope>NUCLEOTIDE SEQUENCE [LARGE SCALE GENOMIC DNA]</scope>
    <source>
        <strain evidence="4">22II-S11-Z10</strain>
    </source>
</reference>
<dbReference type="AlphaFoldDB" id="A0A058ZIZ3"/>
<evidence type="ECO:0000256" key="1">
    <source>
        <dbReference type="ARBA" id="ARBA00006817"/>
    </source>
</evidence>
<protein>
    <recommendedName>
        <fullName evidence="2">Activator of Hsp90 ATPase homologue 1/2-like C-terminal domain-containing protein</fullName>
    </recommendedName>
</protein>
<dbReference type="InterPro" id="IPR013538">
    <property type="entry name" value="ASHA1/2-like_C"/>
</dbReference>
<dbReference type="Proteomes" id="UP000024836">
    <property type="component" value="Unassembled WGS sequence"/>
</dbReference>
<accession>A0A058ZIZ3</accession>
<dbReference type="EMBL" id="AQQY01000007">
    <property type="protein sequence ID" value="KCV81553.1"/>
    <property type="molecule type" value="Genomic_DNA"/>
</dbReference>
<dbReference type="eggNOG" id="COG3832">
    <property type="taxonomic scope" value="Bacteria"/>
</dbReference>